<keyword evidence="3" id="KW-0808">Transferase</keyword>
<dbReference type="InterPro" id="IPR050256">
    <property type="entry name" value="Glycosyltransferase_2"/>
</dbReference>
<dbReference type="AlphaFoldDB" id="A0A1G9U3N6"/>
<keyword evidence="1" id="KW-0472">Membrane</keyword>
<feature type="transmembrane region" description="Helical" evidence="1">
    <location>
        <begin position="262"/>
        <end position="285"/>
    </location>
</feature>
<dbReference type="Proteomes" id="UP000182347">
    <property type="component" value="Unassembled WGS sequence"/>
</dbReference>
<feature type="transmembrane region" description="Helical" evidence="1">
    <location>
        <begin position="228"/>
        <end position="250"/>
    </location>
</feature>
<dbReference type="PANTHER" id="PTHR48090:SF7">
    <property type="entry name" value="RFBJ PROTEIN"/>
    <property type="match status" value="1"/>
</dbReference>
<sequence>MRIAVLIPCYNEEHTIGAVIDDFRRELPEAVIYVYDNNSSDRTYDIAIEHGAVVKKEPKQGKGNVIRAMFRDINADCYVMVDGDHTYPADTVHQLIGPIVRREASMVIGDRLSNGTYGSENKRRFHNLGNSLVKRSINFLYKSDLEDIMTGYRAFDKVFVKSMPVMSPGFEIETEMTIHALDKRLPIKEVPIRYRDRPDGSESKLSTLSDGLKVLGKIFTLFKEYRPMMFFSAWSVLLLLCGLATGLPVVAEFFATGYITKIPSAILAVGLVILSMLSFASGLILDTVASTHKKQYELELNRMFDLSGGFKGDQ</sequence>
<dbReference type="CDD" id="cd04179">
    <property type="entry name" value="DPM_DPG-synthase_like"/>
    <property type="match status" value="1"/>
</dbReference>
<dbReference type="EMBL" id="FNHF01000003">
    <property type="protein sequence ID" value="SDM54589.1"/>
    <property type="molecule type" value="Genomic_DNA"/>
</dbReference>
<dbReference type="GO" id="GO:0016740">
    <property type="term" value="F:transferase activity"/>
    <property type="evidence" value="ECO:0007669"/>
    <property type="project" value="UniProtKB-KW"/>
</dbReference>
<keyword evidence="4" id="KW-1185">Reference proteome</keyword>
<evidence type="ECO:0000313" key="4">
    <source>
        <dbReference type="Proteomes" id="UP000182347"/>
    </source>
</evidence>
<accession>A0A1G9U3N6</accession>
<evidence type="ECO:0000256" key="1">
    <source>
        <dbReference type="SAM" id="Phobius"/>
    </source>
</evidence>
<reference evidence="4" key="1">
    <citation type="submission" date="2016-10" db="EMBL/GenBank/DDBJ databases">
        <authorList>
            <person name="Varghese N."/>
            <person name="Submissions S."/>
        </authorList>
    </citation>
    <scope>NUCLEOTIDE SEQUENCE [LARGE SCALE GENOMIC DNA]</scope>
    <source>
        <strain evidence="4">CGMCC 1.6199</strain>
    </source>
</reference>
<keyword evidence="1" id="KW-1133">Transmembrane helix</keyword>
<gene>
    <name evidence="3" type="ORF">SAMN05216244_2850</name>
</gene>
<dbReference type="STRING" id="482461.SAMN05216244_2850"/>
<evidence type="ECO:0000259" key="2">
    <source>
        <dbReference type="Pfam" id="PF00535"/>
    </source>
</evidence>
<dbReference type="Gene3D" id="3.90.550.10">
    <property type="entry name" value="Spore Coat Polysaccharide Biosynthesis Protein SpsA, Chain A"/>
    <property type="match status" value="1"/>
</dbReference>
<evidence type="ECO:0000313" key="3">
    <source>
        <dbReference type="EMBL" id="SDM54589.1"/>
    </source>
</evidence>
<protein>
    <submittedName>
        <fullName evidence="3">Glycosyl transferase family 2</fullName>
    </submittedName>
</protein>
<dbReference type="InterPro" id="IPR001173">
    <property type="entry name" value="Glyco_trans_2-like"/>
</dbReference>
<dbReference type="OrthoDB" id="9810303at2"/>
<name>A0A1G9U3N6_9BACI</name>
<dbReference type="PANTHER" id="PTHR48090">
    <property type="entry name" value="UNDECAPRENYL-PHOSPHATE 4-DEOXY-4-FORMAMIDO-L-ARABINOSE TRANSFERASE-RELATED"/>
    <property type="match status" value="1"/>
</dbReference>
<organism evidence="3 4">
    <name type="scientific">Sediminibacillus halophilus</name>
    <dbReference type="NCBI Taxonomy" id="482461"/>
    <lineage>
        <taxon>Bacteria</taxon>
        <taxon>Bacillati</taxon>
        <taxon>Bacillota</taxon>
        <taxon>Bacilli</taxon>
        <taxon>Bacillales</taxon>
        <taxon>Bacillaceae</taxon>
        <taxon>Sediminibacillus</taxon>
    </lineage>
</organism>
<dbReference type="Pfam" id="PF00535">
    <property type="entry name" value="Glycos_transf_2"/>
    <property type="match status" value="1"/>
</dbReference>
<feature type="domain" description="Glycosyltransferase 2-like" evidence="2">
    <location>
        <begin position="5"/>
        <end position="153"/>
    </location>
</feature>
<proteinExistence type="predicted"/>
<dbReference type="InterPro" id="IPR029044">
    <property type="entry name" value="Nucleotide-diphossugar_trans"/>
</dbReference>
<dbReference type="RefSeq" id="WP_074599928.1">
    <property type="nucleotide sequence ID" value="NZ_FNHF01000003.1"/>
</dbReference>
<keyword evidence="1" id="KW-0812">Transmembrane</keyword>
<dbReference type="SUPFAM" id="SSF53448">
    <property type="entry name" value="Nucleotide-diphospho-sugar transferases"/>
    <property type="match status" value="1"/>
</dbReference>